<dbReference type="Pfam" id="PF22600">
    <property type="entry name" value="MTPAP-like_central"/>
    <property type="match status" value="1"/>
</dbReference>
<dbReference type="Gene3D" id="3.30.460.10">
    <property type="entry name" value="Beta Polymerase, domain 2"/>
    <property type="match status" value="1"/>
</dbReference>
<proteinExistence type="predicted"/>
<dbReference type="PANTHER" id="PTHR12271">
    <property type="entry name" value="POLY A POLYMERASE CID PAP -RELATED"/>
    <property type="match status" value="1"/>
</dbReference>
<keyword evidence="3" id="KW-1185">Reference proteome</keyword>
<dbReference type="InterPro" id="IPR043519">
    <property type="entry name" value="NT_sf"/>
</dbReference>
<organism evidence="2 3">
    <name type="scientific">Lactuca saligna</name>
    <name type="common">Willowleaf lettuce</name>
    <dbReference type="NCBI Taxonomy" id="75948"/>
    <lineage>
        <taxon>Eukaryota</taxon>
        <taxon>Viridiplantae</taxon>
        <taxon>Streptophyta</taxon>
        <taxon>Embryophyta</taxon>
        <taxon>Tracheophyta</taxon>
        <taxon>Spermatophyta</taxon>
        <taxon>Magnoliopsida</taxon>
        <taxon>eudicotyledons</taxon>
        <taxon>Gunneridae</taxon>
        <taxon>Pentapetalae</taxon>
        <taxon>asterids</taxon>
        <taxon>campanulids</taxon>
        <taxon>Asterales</taxon>
        <taxon>Asteraceae</taxon>
        <taxon>Cichorioideae</taxon>
        <taxon>Cichorieae</taxon>
        <taxon>Lactucinae</taxon>
        <taxon>Lactuca</taxon>
    </lineage>
</organism>
<evidence type="ECO:0000313" key="3">
    <source>
        <dbReference type="Proteomes" id="UP001177003"/>
    </source>
</evidence>
<dbReference type="SUPFAM" id="SSF81301">
    <property type="entry name" value="Nucleotidyltransferase"/>
    <property type="match status" value="1"/>
</dbReference>
<dbReference type="EMBL" id="OX465082">
    <property type="protein sequence ID" value="CAI9289124.1"/>
    <property type="molecule type" value="Genomic_DNA"/>
</dbReference>
<gene>
    <name evidence="2" type="ORF">LSALG_LOCUS28379</name>
</gene>
<dbReference type="InterPro" id="IPR054708">
    <property type="entry name" value="MTPAP-like_central"/>
</dbReference>
<sequence length="320" mass="35910">MTLKKCHIFKKFKDRGHALLRALKLVSHVKKIKNTEGTCVSSVNVILYVKKRAPERENEIPKNFQPLLLPCLHASVNVDCSADRQLRLINRQSKLPVKQPLIDTSTFLSLLLHQGFFFIKSHSTSPLHNRPSPPFLPSTAVVPSLPSPPLSYGKTFKKPRRPYEKERLDAEMKLVVEYCHVRGVQSVLSAKLPILKVIDVGSGVECDLSVENRDGISKSAIIRLITSIDDIFQKLSFLSLVDKRVPLLAFATPDKSPLHPTSKNSPSPTFNYYSIHFNGALPTPPVGVRLTKKTNNRRVFFLFDLRRMVVLGAGCVSLGW</sequence>
<dbReference type="Proteomes" id="UP001177003">
    <property type="component" value="Chromosome 6"/>
</dbReference>
<evidence type="ECO:0000313" key="2">
    <source>
        <dbReference type="EMBL" id="CAI9289124.1"/>
    </source>
</evidence>
<dbReference type="PANTHER" id="PTHR12271:SF134">
    <property type="entry name" value="NUCLEOTIDYLTRANSFERASE FAMILY PROTEIN"/>
    <property type="match status" value="1"/>
</dbReference>
<dbReference type="AlphaFoldDB" id="A0AA35ZAS9"/>
<name>A0AA35ZAS9_LACSI</name>
<accession>A0AA35ZAS9</accession>
<protein>
    <recommendedName>
        <fullName evidence="1">Poly(A) RNA polymerase mitochondrial-like central palm domain-containing protein</fullName>
    </recommendedName>
</protein>
<dbReference type="GO" id="GO:0016779">
    <property type="term" value="F:nucleotidyltransferase activity"/>
    <property type="evidence" value="ECO:0007669"/>
    <property type="project" value="TreeGrafter"/>
</dbReference>
<evidence type="ECO:0000259" key="1">
    <source>
        <dbReference type="Pfam" id="PF22600"/>
    </source>
</evidence>
<dbReference type="GO" id="GO:0031123">
    <property type="term" value="P:RNA 3'-end processing"/>
    <property type="evidence" value="ECO:0007669"/>
    <property type="project" value="TreeGrafter"/>
</dbReference>
<feature type="domain" description="Poly(A) RNA polymerase mitochondrial-like central palm" evidence="1">
    <location>
        <begin position="166"/>
        <end position="225"/>
    </location>
</feature>
<reference evidence="2" key="1">
    <citation type="submission" date="2023-04" db="EMBL/GenBank/DDBJ databases">
        <authorList>
            <person name="Vijverberg K."/>
            <person name="Xiong W."/>
            <person name="Schranz E."/>
        </authorList>
    </citation>
    <scope>NUCLEOTIDE SEQUENCE</scope>
</reference>